<dbReference type="SUPFAM" id="SSF89796">
    <property type="entry name" value="CoA-transferase family III (CaiB/BaiF)"/>
    <property type="match status" value="1"/>
</dbReference>
<dbReference type="InterPro" id="IPR044855">
    <property type="entry name" value="CoA-Trfase_III_dom3_sf"/>
</dbReference>
<keyword evidence="1" id="KW-0808">Transferase</keyword>
<dbReference type="Proteomes" id="UP001596074">
    <property type="component" value="Unassembled WGS sequence"/>
</dbReference>
<proteinExistence type="predicted"/>
<organism evidence="1 2">
    <name type="scientific">Actinomadura rugatobispora</name>
    <dbReference type="NCBI Taxonomy" id="1994"/>
    <lineage>
        <taxon>Bacteria</taxon>
        <taxon>Bacillati</taxon>
        <taxon>Actinomycetota</taxon>
        <taxon>Actinomycetes</taxon>
        <taxon>Streptosporangiales</taxon>
        <taxon>Thermomonosporaceae</taxon>
        <taxon>Actinomadura</taxon>
    </lineage>
</organism>
<comment type="caution">
    <text evidence="1">The sequence shown here is derived from an EMBL/GenBank/DDBJ whole genome shotgun (WGS) entry which is preliminary data.</text>
</comment>
<dbReference type="Gene3D" id="3.40.50.10540">
    <property type="entry name" value="Crotonobetainyl-coa:carnitine coa-transferase, domain 1"/>
    <property type="match status" value="1"/>
</dbReference>
<dbReference type="InterPro" id="IPR003673">
    <property type="entry name" value="CoA-Trfase_fam_III"/>
</dbReference>
<dbReference type="RefSeq" id="WP_378286746.1">
    <property type="nucleotide sequence ID" value="NZ_JBHSON010000060.1"/>
</dbReference>
<evidence type="ECO:0000313" key="1">
    <source>
        <dbReference type="EMBL" id="MFC5750900.1"/>
    </source>
</evidence>
<dbReference type="PANTHER" id="PTHR48228">
    <property type="entry name" value="SUCCINYL-COA--D-CITRAMALATE COA-TRANSFERASE"/>
    <property type="match status" value="1"/>
</dbReference>
<dbReference type="EMBL" id="JBHSON010000060">
    <property type="protein sequence ID" value="MFC5750900.1"/>
    <property type="molecule type" value="Genomic_DNA"/>
</dbReference>
<sequence>MGALLEGLRVVEISSFVAAPLGGMTLAQLGADVVRVDPLGGAADIGRWPLAPSGTSLMWTGMNKGKRSVTVDFRGQEGREVVTRLASRAGIVLTNAVGRRWLSYEALARTRPDLIHVQIEGHPDGSAAVDYTVNAEIGFPLVTGPSEHAAPVNHVLPAWDVACGLYAATGILAAERRRSRTGEGARIRLPLYDVALAMAGNLGLLAEAQLGQERPRIGNHLFGGLGRDFALADGARVMVVALTARHFTDLCETTGLTATVTELERLLKADFSTDGDRYTHRETLAALLAPWFEARTLAQVTQALEGSSVLWAPYRRFSEIDLEGNPMMGRIEQPGVGEIFAPASPLDTAAPAPREPVPAPRLGEHTDEIVGELGLDPAALREKGAVA</sequence>
<keyword evidence="2" id="KW-1185">Reference proteome</keyword>
<reference evidence="2" key="1">
    <citation type="journal article" date="2019" name="Int. J. Syst. Evol. Microbiol.">
        <title>The Global Catalogue of Microorganisms (GCM) 10K type strain sequencing project: providing services to taxonomists for standard genome sequencing and annotation.</title>
        <authorList>
            <consortium name="The Broad Institute Genomics Platform"/>
            <consortium name="The Broad Institute Genome Sequencing Center for Infectious Disease"/>
            <person name="Wu L."/>
            <person name="Ma J."/>
        </authorList>
    </citation>
    <scope>NUCLEOTIDE SEQUENCE [LARGE SCALE GENOMIC DNA]</scope>
    <source>
        <strain evidence="2">KCTC 42087</strain>
    </source>
</reference>
<dbReference type="InterPro" id="IPR023606">
    <property type="entry name" value="CoA-Trfase_III_dom_1_sf"/>
</dbReference>
<dbReference type="InterPro" id="IPR050509">
    <property type="entry name" value="CoA-transferase_III"/>
</dbReference>
<dbReference type="Pfam" id="PF02515">
    <property type="entry name" value="CoA_transf_3"/>
    <property type="match status" value="1"/>
</dbReference>
<dbReference type="GO" id="GO:0016740">
    <property type="term" value="F:transferase activity"/>
    <property type="evidence" value="ECO:0007669"/>
    <property type="project" value="UniProtKB-KW"/>
</dbReference>
<gene>
    <name evidence="1" type="ORF">ACFPZN_35235</name>
</gene>
<evidence type="ECO:0000313" key="2">
    <source>
        <dbReference type="Proteomes" id="UP001596074"/>
    </source>
</evidence>
<dbReference type="PANTHER" id="PTHR48228:SF5">
    <property type="entry name" value="ALPHA-METHYLACYL-COA RACEMASE"/>
    <property type="match status" value="1"/>
</dbReference>
<accession>A0ABW1AC25</accession>
<name>A0ABW1AC25_9ACTN</name>
<protein>
    <submittedName>
        <fullName evidence="1">CoA transferase</fullName>
    </submittedName>
</protein>
<dbReference type="Gene3D" id="3.30.1540.10">
    <property type="entry name" value="formyl-coa transferase, domain 3"/>
    <property type="match status" value="1"/>
</dbReference>